<dbReference type="EMBL" id="LJCO01000083">
    <property type="protein sequence ID" value="KPV42095.1"/>
    <property type="molecule type" value="Genomic_DNA"/>
</dbReference>
<dbReference type="GO" id="GO:0047617">
    <property type="term" value="F:fatty acyl-CoA hydrolase activity"/>
    <property type="evidence" value="ECO:0007669"/>
    <property type="project" value="TreeGrafter"/>
</dbReference>
<dbReference type="PANTHER" id="PTHR31793:SF24">
    <property type="entry name" value="LONG-CHAIN ACYL-COA THIOESTERASE FADM"/>
    <property type="match status" value="1"/>
</dbReference>
<dbReference type="AlphaFoldDB" id="A0A0P9CA11"/>
<dbReference type="InterPro" id="IPR050563">
    <property type="entry name" value="4-hydroxybenzoyl-CoA_TE"/>
</dbReference>
<dbReference type="STRING" id="471514.AN477_19380"/>
<accession>A0A0P9CA11</accession>
<reference evidence="1 2" key="1">
    <citation type="submission" date="2015-09" db="EMBL/GenBank/DDBJ databases">
        <title>Draft genome sequence of Alicyclobacillus ferrooxydans DSM 22381.</title>
        <authorList>
            <person name="Hemp J."/>
        </authorList>
    </citation>
    <scope>NUCLEOTIDE SEQUENCE [LARGE SCALE GENOMIC DNA]</scope>
    <source>
        <strain evidence="1 2">TC-34</strain>
    </source>
</reference>
<sequence length="132" mass="14965">MRHKMEITTRFSDIDLLGHINNASYFTYMEEARLYFMQSIGITGGSLIIASAKVDWRAQTYFPDTLDAESFVTRIGNSSFDVKTTLTSQSSSKVVFEGVATLVHFDYELQKSAPVPPEYRARLEEYMDGQAN</sequence>
<dbReference type="PATRIC" id="fig|471514.4.peg.3979"/>
<evidence type="ECO:0008006" key="3">
    <source>
        <dbReference type="Google" id="ProtNLM"/>
    </source>
</evidence>
<dbReference type="CDD" id="cd00586">
    <property type="entry name" value="4HBT"/>
    <property type="match status" value="1"/>
</dbReference>
<dbReference type="OrthoDB" id="9799036at2"/>
<dbReference type="SUPFAM" id="SSF54637">
    <property type="entry name" value="Thioesterase/thiol ester dehydrase-isomerase"/>
    <property type="match status" value="1"/>
</dbReference>
<dbReference type="RefSeq" id="WP_054970839.1">
    <property type="nucleotide sequence ID" value="NZ_LJCO01000083.1"/>
</dbReference>
<name>A0A0P9CA11_9BACL</name>
<dbReference type="PANTHER" id="PTHR31793">
    <property type="entry name" value="4-HYDROXYBENZOYL-COA THIOESTERASE FAMILY MEMBER"/>
    <property type="match status" value="1"/>
</dbReference>
<dbReference type="Gene3D" id="3.10.129.10">
    <property type="entry name" value="Hotdog Thioesterase"/>
    <property type="match status" value="1"/>
</dbReference>
<protein>
    <recommendedName>
        <fullName evidence="3">Thioesterase</fullName>
    </recommendedName>
</protein>
<proteinExistence type="predicted"/>
<evidence type="ECO:0000313" key="1">
    <source>
        <dbReference type="EMBL" id="KPV42095.1"/>
    </source>
</evidence>
<gene>
    <name evidence="1" type="ORF">AN477_19380</name>
</gene>
<dbReference type="Proteomes" id="UP000050482">
    <property type="component" value="Unassembled WGS sequence"/>
</dbReference>
<comment type="caution">
    <text evidence="1">The sequence shown here is derived from an EMBL/GenBank/DDBJ whole genome shotgun (WGS) entry which is preliminary data.</text>
</comment>
<evidence type="ECO:0000313" key="2">
    <source>
        <dbReference type="Proteomes" id="UP000050482"/>
    </source>
</evidence>
<organism evidence="1 2">
    <name type="scientific">Alicyclobacillus ferrooxydans</name>
    <dbReference type="NCBI Taxonomy" id="471514"/>
    <lineage>
        <taxon>Bacteria</taxon>
        <taxon>Bacillati</taxon>
        <taxon>Bacillota</taxon>
        <taxon>Bacilli</taxon>
        <taxon>Bacillales</taxon>
        <taxon>Alicyclobacillaceae</taxon>
        <taxon>Alicyclobacillus</taxon>
    </lineage>
</organism>
<dbReference type="InterPro" id="IPR029069">
    <property type="entry name" value="HotDog_dom_sf"/>
</dbReference>
<dbReference type="Pfam" id="PF13279">
    <property type="entry name" value="4HBT_2"/>
    <property type="match status" value="1"/>
</dbReference>
<keyword evidence="2" id="KW-1185">Reference proteome</keyword>